<gene>
    <name evidence="2" type="ORF">CAEBREN_07589</name>
</gene>
<accession>G0MB34</accession>
<evidence type="ECO:0000313" key="3">
    <source>
        <dbReference type="Proteomes" id="UP000008068"/>
    </source>
</evidence>
<dbReference type="EMBL" id="GL379788">
    <property type="protein sequence ID" value="EGT40560.1"/>
    <property type="molecule type" value="Genomic_DNA"/>
</dbReference>
<keyword evidence="3" id="KW-1185">Reference proteome</keyword>
<dbReference type="Gene3D" id="2.60.40.3330">
    <property type="match status" value="1"/>
</dbReference>
<organism evidence="3">
    <name type="scientific">Caenorhabditis brenneri</name>
    <name type="common">Nematode worm</name>
    <dbReference type="NCBI Taxonomy" id="135651"/>
    <lineage>
        <taxon>Eukaryota</taxon>
        <taxon>Metazoa</taxon>
        <taxon>Ecdysozoa</taxon>
        <taxon>Nematoda</taxon>
        <taxon>Chromadorea</taxon>
        <taxon>Rhabditida</taxon>
        <taxon>Rhabditina</taxon>
        <taxon>Rhabditomorpha</taxon>
        <taxon>Rhabditoidea</taxon>
        <taxon>Rhabditidae</taxon>
        <taxon>Peloderinae</taxon>
        <taxon>Caenorhabditis</taxon>
    </lineage>
</organism>
<dbReference type="PANTHER" id="PTHR21479:SF28">
    <property type="entry name" value="PROTEIN CBG24148"/>
    <property type="match status" value="1"/>
</dbReference>
<dbReference type="Proteomes" id="UP000008068">
    <property type="component" value="Unassembled WGS sequence"/>
</dbReference>
<name>G0MB34_CAEBE</name>
<feature type="chain" id="PRO_5003403037" description="Transthyretin-like family protein" evidence="1">
    <location>
        <begin position="25"/>
        <end position="160"/>
    </location>
</feature>
<reference evidence="3" key="1">
    <citation type="submission" date="2011-07" db="EMBL/GenBank/DDBJ databases">
        <authorList>
            <consortium name="Caenorhabditis brenneri Sequencing and Analysis Consortium"/>
            <person name="Wilson R.K."/>
        </authorList>
    </citation>
    <scope>NUCLEOTIDE SEQUENCE [LARGE SCALE GENOMIC DNA]</scope>
    <source>
        <strain evidence="3">PB2801</strain>
    </source>
</reference>
<evidence type="ECO:0008006" key="4">
    <source>
        <dbReference type="Google" id="ProtNLM"/>
    </source>
</evidence>
<evidence type="ECO:0000313" key="2">
    <source>
        <dbReference type="EMBL" id="EGT40560.1"/>
    </source>
</evidence>
<dbReference type="InParanoid" id="G0MB34"/>
<protein>
    <recommendedName>
        <fullName evidence="4">Transthyretin-like family protein</fullName>
    </recommendedName>
</protein>
<sequence length="160" mass="18355">MIRPIGRFLVLFVIFTFLPGDVQSLTNFTFTGTLLCPKSFDYNVVLLEKDQRPNQDDRFNSPRNAGHAMGTSDDFEVFGQLSGDGIPIFDDGNFEIAILITHNCNTNVKPYRHFEIYLGSFAIKEFHFIENIGRIELFNKGEQTKDVIGKNRPSRRFKRA</sequence>
<dbReference type="HOGENOM" id="CLU_141211_1_0_1"/>
<proteinExistence type="predicted"/>
<feature type="signal peptide" evidence="1">
    <location>
        <begin position="1"/>
        <end position="24"/>
    </location>
</feature>
<dbReference type="InterPro" id="IPR038479">
    <property type="entry name" value="Transthyretin-like_sf"/>
</dbReference>
<keyword evidence="1" id="KW-0732">Signal</keyword>
<dbReference type="PANTHER" id="PTHR21479">
    <property type="match status" value="1"/>
</dbReference>
<dbReference type="AlphaFoldDB" id="G0MB34"/>
<evidence type="ECO:0000256" key="1">
    <source>
        <dbReference type="SAM" id="SignalP"/>
    </source>
</evidence>